<dbReference type="EMBL" id="CP076456">
    <property type="protein sequence ID" value="QWQ37086.1"/>
    <property type="molecule type" value="Genomic_DNA"/>
</dbReference>
<protein>
    <submittedName>
        <fullName evidence="1">DUF1059 domain-containing protein</fullName>
    </submittedName>
</protein>
<evidence type="ECO:0000313" key="1">
    <source>
        <dbReference type="EMBL" id="QWQ37086.1"/>
    </source>
</evidence>
<accession>A0A975XLJ5</accession>
<dbReference type="Proteomes" id="UP000680588">
    <property type="component" value="Chromosome"/>
</dbReference>
<dbReference type="AlphaFoldDB" id="A0A975XLJ5"/>
<gene>
    <name evidence="1" type="ORF">KG104_04705</name>
</gene>
<reference evidence="1" key="1">
    <citation type="submission" date="2021-06" db="EMBL/GenBank/DDBJ databases">
        <title>Novel species in genus Arthrobacter.</title>
        <authorList>
            <person name="Zhang G."/>
        </authorList>
    </citation>
    <scope>NUCLEOTIDE SEQUENCE</scope>
    <source>
        <strain evidence="1">Zg-ZUI122</strain>
    </source>
</reference>
<dbReference type="KEGG" id="asun:KG104_04705"/>
<evidence type="ECO:0000313" key="2">
    <source>
        <dbReference type="Proteomes" id="UP000680588"/>
    </source>
</evidence>
<sequence>MIEQRGSSHRDPPLREWSGTYGGFYLLPDDAWGVSVAEDGSPHARCCSCSWEYDVDTEEEAVRMITAHLRVAHPDETGVVDPGGRTGPTS</sequence>
<proteinExistence type="predicted"/>
<keyword evidence="2" id="KW-1185">Reference proteome</keyword>
<organism evidence="1 2">
    <name type="scientific">Arthrobacter sunyaminii</name>
    <dbReference type="NCBI Taxonomy" id="2816859"/>
    <lineage>
        <taxon>Bacteria</taxon>
        <taxon>Bacillati</taxon>
        <taxon>Actinomycetota</taxon>
        <taxon>Actinomycetes</taxon>
        <taxon>Micrococcales</taxon>
        <taxon>Micrococcaceae</taxon>
        <taxon>Arthrobacter</taxon>
    </lineage>
</organism>
<dbReference type="RefSeq" id="WP_104055164.1">
    <property type="nucleotide sequence ID" value="NZ_CP076456.1"/>
</dbReference>
<name>A0A975XLJ5_9MICC</name>